<accession>A0A147K1G1</accession>
<dbReference type="PANTHER" id="PTHR11489">
    <property type="entry name" value="40S RIBOSOMAL PROTEIN SA"/>
    <property type="match status" value="1"/>
</dbReference>
<reference evidence="7 8" key="1">
    <citation type="journal article" date="2016" name="Nat. Microbiol.">
        <title>Genomic inference of the metabolism of cosmopolitan subsurface Archaea, Hadesarchaea.</title>
        <authorList>
            <person name="Baker B.J."/>
            <person name="Saw J.H."/>
            <person name="Lind A.E."/>
            <person name="Lazar C.S."/>
            <person name="Hinrichs K.-U."/>
            <person name="Teske A.P."/>
            <person name="Ettema T.J."/>
        </authorList>
    </citation>
    <scope>NUCLEOTIDE SEQUENCE [LARGE SCALE GENOMIC DNA]</scope>
</reference>
<keyword evidence="2 5" id="KW-0689">Ribosomal protein</keyword>
<dbReference type="EMBL" id="LQMQ01000004">
    <property type="protein sequence ID" value="KUO42557.1"/>
    <property type="molecule type" value="Genomic_DNA"/>
</dbReference>
<dbReference type="SUPFAM" id="SSF52313">
    <property type="entry name" value="Ribosomal protein S2"/>
    <property type="match status" value="1"/>
</dbReference>
<dbReference type="AlphaFoldDB" id="A0A147K1G1"/>
<dbReference type="Gene3D" id="3.40.50.10490">
    <property type="entry name" value="Glucose-6-phosphate isomerase like protein, domain 1"/>
    <property type="match status" value="1"/>
</dbReference>
<dbReference type="GO" id="GO:0003735">
    <property type="term" value="F:structural constituent of ribosome"/>
    <property type="evidence" value="ECO:0007669"/>
    <property type="project" value="InterPro"/>
</dbReference>
<evidence type="ECO:0000256" key="2">
    <source>
        <dbReference type="ARBA" id="ARBA00022980"/>
    </source>
</evidence>
<evidence type="ECO:0000256" key="4">
    <source>
        <dbReference type="ARBA" id="ARBA00035256"/>
    </source>
</evidence>
<evidence type="ECO:0000256" key="3">
    <source>
        <dbReference type="ARBA" id="ARBA00023274"/>
    </source>
</evidence>
<dbReference type="InterPro" id="IPR023591">
    <property type="entry name" value="Ribosomal_uS2_flav_dom_sf"/>
</dbReference>
<gene>
    <name evidence="5" type="primary">rps2</name>
    <name evidence="7" type="ORF">APZ16_02465</name>
</gene>
<dbReference type="GO" id="GO:0006412">
    <property type="term" value="P:translation"/>
    <property type="evidence" value="ECO:0007669"/>
    <property type="project" value="UniProtKB-UniRule"/>
</dbReference>
<dbReference type="Pfam" id="PF00318">
    <property type="entry name" value="Ribosomal_S2"/>
    <property type="match status" value="2"/>
</dbReference>
<dbReference type="InterPro" id="IPR005707">
    <property type="entry name" value="Ribosomal_uS2_euk/arc"/>
</dbReference>
<dbReference type="GO" id="GO:0015935">
    <property type="term" value="C:small ribosomal subunit"/>
    <property type="evidence" value="ECO:0007669"/>
    <property type="project" value="InterPro"/>
</dbReference>
<evidence type="ECO:0000313" key="8">
    <source>
        <dbReference type="Proteomes" id="UP000074294"/>
    </source>
</evidence>
<dbReference type="PROSITE" id="PS00962">
    <property type="entry name" value="RIBOSOMAL_S2_1"/>
    <property type="match status" value="1"/>
</dbReference>
<evidence type="ECO:0000313" key="7">
    <source>
        <dbReference type="EMBL" id="KUO42557.1"/>
    </source>
</evidence>
<protein>
    <recommendedName>
        <fullName evidence="4 5">Small ribosomal subunit protein uS2</fullName>
    </recommendedName>
</protein>
<dbReference type="InterPro" id="IPR001865">
    <property type="entry name" value="Ribosomal_uS2"/>
</dbReference>
<dbReference type="InterPro" id="IPR023454">
    <property type="entry name" value="Ribosomal_uS2_arc"/>
</dbReference>
<comment type="similarity">
    <text evidence="1 5 6">Belongs to the universal ribosomal protein uS2 family.</text>
</comment>
<evidence type="ECO:0000256" key="6">
    <source>
        <dbReference type="RuleBase" id="RU003631"/>
    </source>
</evidence>
<dbReference type="HAMAP" id="MF_00291_A">
    <property type="entry name" value="Ribosomal_uS2_A"/>
    <property type="match status" value="1"/>
</dbReference>
<dbReference type="FunFam" id="3.40.50.10490:FF:000030">
    <property type="entry name" value="30S ribosomal protein S2"/>
    <property type="match status" value="1"/>
</dbReference>
<dbReference type="STRING" id="1776334.APZ16_02465"/>
<proteinExistence type="inferred from homology"/>
<name>A0A147K1G1_HADYE</name>
<dbReference type="PROSITE" id="PS00963">
    <property type="entry name" value="RIBOSOMAL_S2_2"/>
    <property type="match status" value="1"/>
</dbReference>
<dbReference type="PRINTS" id="PR00395">
    <property type="entry name" value="RIBOSOMALS2"/>
</dbReference>
<dbReference type="InterPro" id="IPR018130">
    <property type="entry name" value="Ribosomal_uS2_CS"/>
</dbReference>
<dbReference type="CDD" id="cd01425">
    <property type="entry name" value="RPS2"/>
    <property type="match status" value="1"/>
</dbReference>
<sequence length="209" mass="22886">MNEAEFGEGAAGLIEFDKYLSSGVHIGTRQKTGAMAPFIFRARPDGLYVLDIRKTDERIAVAGKFLARFSKSKIVVAAARQYGQRPAQKFCEVTGAVPMIGRFIPGTFTNTHYSGYMEPDVLVIADPIADEQPLREAAQVGIPVVGLCDTDNETADIDLVIPTNNKGRKALALVFWLLARQVLRERGELLPDQPFGVQVEEFETKAGGE</sequence>
<keyword evidence="3 5" id="KW-0687">Ribonucleoprotein</keyword>
<dbReference type="Proteomes" id="UP000074294">
    <property type="component" value="Unassembled WGS sequence"/>
</dbReference>
<dbReference type="NCBIfam" id="TIGR01012">
    <property type="entry name" value="uS2_euk_arch"/>
    <property type="match status" value="1"/>
</dbReference>
<evidence type="ECO:0000256" key="1">
    <source>
        <dbReference type="ARBA" id="ARBA00006242"/>
    </source>
</evidence>
<organism evidence="7 8">
    <name type="scientific">Hadarchaeum yellowstonense</name>
    <dbReference type="NCBI Taxonomy" id="1776334"/>
    <lineage>
        <taxon>Archaea</taxon>
        <taxon>Methanobacteriati</taxon>
        <taxon>Candidatus Hadarchaeota</taxon>
        <taxon>Candidatus Hadarchaeia</taxon>
        <taxon>Candidatus Hadarchaeales</taxon>
        <taxon>Candidatus Hadarchaeaceae</taxon>
        <taxon>Candidatus Hadarchaeum</taxon>
    </lineage>
</organism>
<comment type="caution">
    <text evidence="7">The sequence shown here is derived from an EMBL/GenBank/DDBJ whole genome shotgun (WGS) entry which is preliminary data.</text>
</comment>
<evidence type="ECO:0000256" key="5">
    <source>
        <dbReference type="HAMAP-Rule" id="MF_00291"/>
    </source>
</evidence>